<dbReference type="AlphaFoldDB" id="A0A173VU00"/>
<protein>
    <recommendedName>
        <fullName evidence="7">Endolytic murein transglycosylase</fullName>
        <ecNumber evidence="7">4.2.2.29</ecNumber>
    </recommendedName>
    <alternativeName>
        <fullName evidence="7">Peptidoglycan lytic transglycosylase</fullName>
    </alternativeName>
    <alternativeName>
        <fullName evidence="7">Peptidoglycan polymerization terminase</fullName>
    </alternativeName>
</protein>
<dbReference type="HAMAP" id="MF_02065">
    <property type="entry name" value="MltG"/>
    <property type="match status" value="1"/>
</dbReference>
<evidence type="ECO:0000256" key="2">
    <source>
        <dbReference type="ARBA" id="ARBA00022692"/>
    </source>
</evidence>
<keyword evidence="2 7" id="KW-0812">Transmembrane</keyword>
<comment type="catalytic activity">
    <reaction evidence="7">
        <text>a peptidoglycan chain = a peptidoglycan chain with N-acetyl-1,6-anhydromuramyl-[peptide] at the reducing end + a peptidoglycan chain with N-acetylglucosamine at the non-reducing end.</text>
        <dbReference type="EC" id="4.2.2.29"/>
    </reaction>
</comment>
<feature type="transmembrane region" description="Helical" evidence="7">
    <location>
        <begin position="24"/>
        <end position="44"/>
    </location>
</feature>
<dbReference type="GO" id="GO:0008932">
    <property type="term" value="F:lytic endotransglycosylase activity"/>
    <property type="evidence" value="ECO:0007669"/>
    <property type="project" value="UniProtKB-UniRule"/>
</dbReference>
<comment type="function">
    <text evidence="7">Functions as a peptidoglycan terminase that cleaves nascent peptidoglycan strands endolytically to terminate their elongation.</text>
</comment>
<evidence type="ECO:0000256" key="5">
    <source>
        <dbReference type="ARBA" id="ARBA00023239"/>
    </source>
</evidence>
<organism evidence="8 9">
    <name type="scientific">Parabacteroides distasonis</name>
    <dbReference type="NCBI Taxonomy" id="823"/>
    <lineage>
        <taxon>Bacteria</taxon>
        <taxon>Pseudomonadati</taxon>
        <taxon>Bacteroidota</taxon>
        <taxon>Bacteroidia</taxon>
        <taxon>Bacteroidales</taxon>
        <taxon>Tannerellaceae</taxon>
        <taxon>Parabacteroides</taxon>
    </lineage>
</organism>
<dbReference type="Pfam" id="PF02618">
    <property type="entry name" value="YceG"/>
    <property type="match status" value="1"/>
</dbReference>
<evidence type="ECO:0000256" key="3">
    <source>
        <dbReference type="ARBA" id="ARBA00022989"/>
    </source>
</evidence>
<keyword evidence="6 7" id="KW-0961">Cell wall biogenesis/degradation</keyword>
<dbReference type="EMBL" id="CYXP01000008">
    <property type="protein sequence ID" value="CUN29438.1"/>
    <property type="molecule type" value="Genomic_DNA"/>
</dbReference>
<dbReference type="PANTHER" id="PTHR30518:SF2">
    <property type="entry name" value="ENDOLYTIC MUREIN TRANSGLYCOSYLASE"/>
    <property type="match status" value="1"/>
</dbReference>
<evidence type="ECO:0000256" key="4">
    <source>
        <dbReference type="ARBA" id="ARBA00023136"/>
    </source>
</evidence>
<keyword evidence="4 7" id="KW-0472">Membrane</keyword>
<evidence type="ECO:0000256" key="1">
    <source>
        <dbReference type="ARBA" id="ARBA00022475"/>
    </source>
</evidence>
<keyword evidence="5 7" id="KW-0456">Lyase</keyword>
<dbReference type="Gene3D" id="3.30.160.60">
    <property type="entry name" value="Classic Zinc Finger"/>
    <property type="match status" value="1"/>
</dbReference>
<dbReference type="NCBIfam" id="TIGR00247">
    <property type="entry name" value="endolytic transglycosylase MltG"/>
    <property type="match status" value="1"/>
</dbReference>
<accession>A0A173VU00</accession>
<comment type="similarity">
    <text evidence="7">Belongs to the transglycosylase MltG family.</text>
</comment>
<dbReference type="GO" id="GO:0071555">
    <property type="term" value="P:cell wall organization"/>
    <property type="evidence" value="ECO:0007669"/>
    <property type="project" value="UniProtKB-KW"/>
</dbReference>
<keyword evidence="1 7" id="KW-1003">Cell membrane</keyword>
<proteinExistence type="inferred from homology"/>
<gene>
    <name evidence="8" type="primary">yceG</name>
    <name evidence="7" type="synonym">mltG</name>
    <name evidence="8" type="ORF">ERS852429_03423</name>
</gene>
<feature type="site" description="Important for catalytic activity" evidence="7">
    <location>
        <position position="236"/>
    </location>
</feature>
<keyword evidence="3 7" id="KW-1133">Transmembrane helix</keyword>
<evidence type="ECO:0000313" key="9">
    <source>
        <dbReference type="Proteomes" id="UP000095591"/>
    </source>
</evidence>
<dbReference type="GO" id="GO:0005886">
    <property type="term" value="C:plasma membrane"/>
    <property type="evidence" value="ECO:0007669"/>
    <property type="project" value="UniProtKB-SubCell"/>
</dbReference>
<name>A0A173VU00_PARDI</name>
<dbReference type="CDD" id="cd08010">
    <property type="entry name" value="MltG_like"/>
    <property type="match status" value="1"/>
</dbReference>
<dbReference type="InterPro" id="IPR003770">
    <property type="entry name" value="MLTG-like"/>
</dbReference>
<evidence type="ECO:0000313" key="8">
    <source>
        <dbReference type="EMBL" id="CUN29438.1"/>
    </source>
</evidence>
<dbReference type="PANTHER" id="PTHR30518">
    <property type="entry name" value="ENDOLYTIC MUREIN TRANSGLYCOSYLASE"/>
    <property type="match status" value="1"/>
</dbReference>
<dbReference type="EC" id="4.2.2.29" evidence="7"/>
<evidence type="ECO:0000256" key="6">
    <source>
        <dbReference type="ARBA" id="ARBA00023316"/>
    </source>
</evidence>
<dbReference type="Proteomes" id="UP000095591">
    <property type="component" value="Unassembled WGS sequence"/>
</dbReference>
<dbReference type="GO" id="GO:0009252">
    <property type="term" value="P:peptidoglycan biosynthetic process"/>
    <property type="evidence" value="ECO:0007669"/>
    <property type="project" value="UniProtKB-UniRule"/>
</dbReference>
<evidence type="ECO:0000256" key="7">
    <source>
        <dbReference type="HAMAP-Rule" id="MF_02065"/>
    </source>
</evidence>
<reference evidence="8 9" key="1">
    <citation type="submission" date="2015-09" db="EMBL/GenBank/DDBJ databases">
        <authorList>
            <consortium name="Pathogen Informatics"/>
        </authorList>
    </citation>
    <scope>NUCLEOTIDE SEQUENCE [LARGE SCALE GENOMIC DNA]</scope>
    <source>
        <strain evidence="8 9">2789STDY5608872</strain>
    </source>
</reference>
<comment type="subcellular location">
    <subcellularLocation>
        <location evidence="7">Cell membrane</location>
        <topology evidence="7">Single-pass membrane protein</topology>
    </subcellularLocation>
</comment>
<sequence length="360" mass="41494">MCLILIFNRLFMDLNKQILSRRPIIIALIAILVVLIGGGGFWVYRLAWAPNFKLDKTVYVYIDDKKDFDDLCRQLSDSANCLRIGSFKQLSGLLKYPASMRTGRYAVKPGMSNLTLLNDLRRGHQVATRVTFNNIRFKEDLAERISDQLMFGKENLLRLLNDSVYCDSLGFTPETIHALFIPNTYEIYWNISADKFIRRMKREYDAFWTPERLKKAEEIGLTPVEVSILASIVEEETAASDEYPIVAGLYINRLRAGIPLQADPTVKFAVGDFSLQRILFEHLEIDSPYNTYKYAGLPPGPLRIPTIKGLNSVLNHTKHKYLYMCAKEDFSGRHNFAVTLAEHNRNANRYRAELNRRRIR</sequence>